<dbReference type="EMBL" id="MU003780">
    <property type="protein sequence ID" value="KAF2722734.1"/>
    <property type="molecule type" value="Genomic_DNA"/>
</dbReference>
<name>A0A9P4QDB7_9PEZI</name>
<feature type="region of interest" description="Disordered" evidence="1">
    <location>
        <begin position="14"/>
        <end position="40"/>
    </location>
</feature>
<evidence type="ECO:0000313" key="4">
    <source>
        <dbReference type="Proteomes" id="UP000799441"/>
    </source>
</evidence>
<dbReference type="Pfam" id="PF08639">
    <property type="entry name" value="Sld3_STD"/>
    <property type="match status" value="1"/>
</dbReference>
<feature type="region of interest" description="Disordered" evidence="1">
    <location>
        <begin position="841"/>
        <end position="865"/>
    </location>
</feature>
<dbReference type="PANTHER" id="PTHR28067:SF1">
    <property type="entry name" value="DNA REPLICATION REGULATOR SLD3"/>
    <property type="match status" value="1"/>
</dbReference>
<feature type="region of interest" description="Disordered" evidence="1">
    <location>
        <begin position="213"/>
        <end position="235"/>
    </location>
</feature>
<dbReference type="OrthoDB" id="5395343at2759"/>
<keyword evidence="4" id="KW-1185">Reference proteome</keyword>
<feature type="compositionally biased region" description="Polar residues" evidence="1">
    <location>
        <begin position="222"/>
        <end position="235"/>
    </location>
</feature>
<comment type="caution">
    <text evidence="3">The sequence shown here is derived from an EMBL/GenBank/DDBJ whole genome shotgun (WGS) entry which is preliminary data.</text>
</comment>
<reference evidence="3" key="1">
    <citation type="journal article" date="2020" name="Stud. Mycol.">
        <title>101 Dothideomycetes genomes: a test case for predicting lifestyles and emergence of pathogens.</title>
        <authorList>
            <person name="Haridas S."/>
            <person name="Albert R."/>
            <person name="Binder M."/>
            <person name="Bloem J."/>
            <person name="Labutti K."/>
            <person name="Salamov A."/>
            <person name="Andreopoulos B."/>
            <person name="Baker S."/>
            <person name="Barry K."/>
            <person name="Bills G."/>
            <person name="Bluhm B."/>
            <person name="Cannon C."/>
            <person name="Castanera R."/>
            <person name="Culley D."/>
            <person name="Daum C."/>
            <person name="Ezra D."/>
            <person name="Gonzalez J."/>
            <person name="Henrissat B."/>
            <person name="Kuo A."/>
            <person name="Liang C."/>
            <person name="Lipzen A."/>
            <person name="Lutzoni F."/>
            <person name="Magnuson J."/>
            <person name="Mondo S."/>
            <person name="Nolan M."/>
            <person name="Ohm R."/>
            <person name="Pangilinan J."/>
            <person name="Park H.-J."/>
            <person name="Ramirez L."/>
            <person name="Alfaro M."/>
            <person name="Sun H."/>
            <person name="Tritt A."/>
            <person name="Yoshinaga Y."/>
            <person name="Zwiers L.-H."/>
            <person name="Turgeon B."/>
            <person name="Goodwin S."/>
            <person name="Spatafora J."/>
            <person name="Crous P."/>
            <person name="Grigoriev I."/>
        </authorList>
    </citation>
    <scope>NUCLEOTIDE SEQUENCE</scope>
    <source>
        <strain evidence="3">CBS 116435</strain>
    </source>
</reference>
<feature type="region of interest" description="Disordered" evidence="1">
    <location>
        <begin position="315"/>
        <end position="341"/>
    </location>
</feature>
<evidence type="ECO:0000259" key="2">
    <source>
        <dbReference type="Pfam" id="PF08639"/>
    </source>
</evidence>
<feature type="compositionally biased region" description="Basic and acidic residues" evidence="1">
    <location>
        <begin position="31"/>
        <end position="40"/>
    </location>
</feature>
<evidence type="ECO:0000313" key="3">
    <source>
        <dbReference type="EMBL" id="KAF2722734.1"/>
    </source>
</evidence>
<organism evidence="3 4">
    <name type="scientific">Polychaeton citri CBS 116435</name>
    <dbReference type="NCBI Taxonomy" id="1314669"/>
    <lineage>
        <taxon>Eukaryota</taxon>
        <taxon>Fungi</taxon>
        <taxon>Dikarya</taxon>
        <taxon>Ascomycota</taxon>
        <taxon>Pezizomycotina</taxon>
        <taxon>Dothideomycetes</taxon>
        <taxon>Dothideomycetidae</taxon>
        <taxon>Capnodiales</taxon>
        <taxon>Capnodiaceae</taxon>
        <taxon>Polychaeton</taxon>
    </lineage>
</organism>
<feature type="compositionally biased region" description="Basic residues" evidence="1">
    <location>
        <begin position="328"/>
        <end position="339"/>
    </location>
</feature>
<accession>A0A9P4QDB7</accession>
<proteinExistence type="predicted"/>
<dbReference type="Proteomes" id="UP000799441">
    <property type="component" value="Unassembled WGS sequence"/>
</dbReference>
<gene>
    <name evidence="3" type="ORF">K431DRAFT_311434</name>
</gene>
<dbReference type="InterPro" id="IPR042511">
    <property type="entry name" value="Sld3"/>
</dbReference>
<dbReference type="Gene3D" id="1.20.58.2130">
    <property type="match status" value="1"/>
</dbReference>
<protein>
    <recommendedName>
        <fullName evidence="2">DNA replication regulator Sld3 C-terminal domain-containing protein</fullName>
    </recommendedName>
</protein>
<feature type="compositionally biased region" description="Basic and acidic residues" evidence="1">
    <location>
        <begin position="543"/>
        <end position="552"/>
    </location>
</feature>
<evidence type="ECO:0000256" key="1">
    <source>
        <dbReference type="SAM" id="MobiDB-lite"/>
    </source>
</evidence>
<feature type="compositionally biased region" description="Polar residues" evidence="1">
    <location>
        <begin position="851"/>
        <end position="865"/>
    </location>
</feature>
<feature type="region of interest" description="Disordered" evidence="1">
    <location>
        <begin position="510"/>
        <end position="604"/>
    </location>
</feature>
<sequence>MSLSLSSTSLLYENTSKDPVAGPLARKRKRGDSTHRDADRKPFIVKPASRDVYQKPILFAPICTLDRAQLPLSYIDTSLNGSRLFQTSAVVFEVQDEERLAAPVLIARNDVDGALCAIERVQWRQYAMCRLGAWVTEELLRNKVSAGGDHHARKVKRKVEQQAKGDSLPWWSTAAVETAGGAMVGKDPGLRFGMLRQQSHDEGDIVEAKQPDVEELQDQPPEVQSQLEQDPQRLSPTQVLEDLTKHYLETLYISRTSLAYFIKGPLSRVRAAFTNSEDATFDSRELLDFLKEVILGSNAMDKKFRETLPEAVKEVHSASLETPEQSKQSRKKRKWKSGRGKSGFFGNEKEFVSRWWASDIDAGQYSSAPTGVDELLRTRLPRLRSRETYLQVILVLEVLSLEAAIETSSMQNNPEPAPCLKIDEGESQGMRVEGKKKKPKKLVDLAALLETLLDKLCIWHSLDGGMLADDAQDEMKSQPETNDEPSSFCMEVIIPFYLSRLPKQAAMVNKKLGGPTAPSPQKRKNTSVRRPGEVASRSAPARKIRDPLHRVSSDTSSARKSKATPAILHRSATDSQIESQPRIKRENSQTPSLHSIPTAAVPQPRKRSNLLQELAKREVDFSAATRATQAKMRKKAEVEEKLREAISTLKKPNRSLATREVADAADLSFAKATEKKRPGQPVRRERLAFIDDDDGVHVAATPSHRRMVKATSYKSHGSGHFLDGSSKANAVPSSSARMMLERDDAPSTAIPATGHRQRYMDFESKVHNTNAKQPVSDFAPEAAIVSPVMNRRSSALVTSTPSKPRKLDFALHTPIAKINGDRIAVPGSTLQPPTVAMEPELSPVAARQRKQNSTGNGTTETQNNIYDALGWNDDFDDLV</sequence>
<dbReference type="PANTHER" id="PTHR28067">
    <property type="entry name" value="DNA REPLICATION REGULATOR SLD3"/>
    <property type="match status" value="1"/>
</dbReference>
<feature type="domain" description="DNA replication regulator Sld3 C-terminal" evidence="2">
    <location>
        <begin position="240"/>
        <end position="802"/>
    </location>
</feature>
<dbReference type="AlphaFoldDB" id="A0A9P4QDB7"/>
<dbReference type="GO" id="GO:0031261">
    <property type="term" value="C:DNA replication preinitiation complex"/>
    <property type="evidence" value="ECO:0007669"/>
    <property type="project" value="TreeGrafter"/>
</dbReference>
<dbReference type="GO" id="GO:0006270">
    <property type="term" value="P:DNA replication initiation"/>
    <property type="evidence" value="ECO:0007669"/>
    <property type="project" value="InterPro"/>
</dbReference>
<dbReference type="InterPro" id="IPR013948">
    <property type="entry name" value="DNA_replication_reg_Sld3_C"/>
</dbReference>